<gene>
    <name evidence="2" type="ORF">FF011L_22510</name>
</gene>
<feature type="compositionally biased region" description="Polar residues" evidence="1">
    <location>
        <begin position="90"/>
        <end position="101"/>
    </location>
</feature>
<dbReference type="RefSeq" id="WP_218933121.1">
    <property type="nucleotide sequence ID" value="NZ_CP036262.1"/>
</dbReference>
<dbReference type="Proteomes" id="UP000320672">
    <property type="component" value="Chromosome"/>
</dbReference>
<evidence type="ECO:0008006" key="4">
    <source>
        <dbReference type="Google" id="ProtNLM"/>
    </source>
</evidence>
<protein>
    <recommendedName>
        <fullName evidence="4">DUF1559 domain-containing protein</fullName>
    </recommendedName>
</protein>
<organism evidence="2 3">
    <name type="scientific">Roseimaritima multifibrata</name>
    <dbReference type="NCBI Taxonomy" id="1930274"/>
    <lineage>
        <taxon>Bacteria</taxon>
        <taxon>Pseudomonadati</taxon>
        <taxon>Planctomycetota</taxon>
        <taxon>Planctomycetia</taxon>
        <taxon>Pirellulales</taxon>
        <taxon>Pirellulaceae</taxon>
        <taxon>Roseimaritima</taxon>
    </lineage>
</organism>
<reference evidence="2 3" key="1">
    <citation type="submission" date="2019-02" db="EMBL/GenBank/DDBJ databases">
        <title>Deep-cultivation of Planctomycetes and their phenomic and genomic characterization uncovers novel biology.</title>
        <authorList>
            <person name="Wiegand S."/>
            <person name="Jogler M."/>
            <person name="Boedeker C."/>
            <person name="Pinto D."/>
            <person name="Vollmers J."/>
            <person name="Rivas-Marin E."/>
            <person name="Kohn T."/>
            <person name="Peeters S.H."/>
            <person name="Heuer A."/>
            <person name="Rast P."/>
            <person name="Oberbeckmann S."/>
            <person name="Bunk B."/>
            <person name="Jeske O."/>
            <person name="Meyerdierks A."/>
            <person name="Storesund J.E."/>
            <person name="Kallscheuer N."/>
            <person name="Luecker S."/>
            <person name="Lage O.M."/>
            <person name="Pohl T."/>
            <person name="Merkel B.J."/>
            <person name="Hornburger P."/>
            <person name="Mueller R.-W."/>
            <person name="Bruemmer F."/>
            <person name="Labrenz M."/>
            <person name="Spormann A.M."/>
            <person name="Op den Camp H."/>
            <person name="Overmann J."/>
            <person name="Amann R."/>
            <person name="Jetten M.S.M."/>
            <person name="Mascher T."/>
            <person name="Medema M.H."/>
            <person name="Devos D.P."/>
            <person name="Kaster A.-K."/>
            <person name="Ovreas L."/>
            <person name="Rohde M."/>
            <person name="Galperin M.Y."/>
            <person name="Jogler C."/>
        </authorList>
    </citation>
    <scope>NUCLEOTIDE SEQUENCE [LARGE SCALE GENOMIC DNA]</scope>
    <source>
        <strain evidence="2 3">FF011L</strain>
    </source>
</reference>
<sequence>MHEDLLGYLLNALEPLEMRRVEAALQASPELRAELARLKAAMEPLEEDTSPTVFQPPSDLISKTMAGIPPLSGTPAHSDGDLESSETTDKPNTSGPTTSRISALGKAHLAQSDRFRWSDVIASGVAAVVLVSLVLPSILNRRYEARKISCQDNLRRIGVAVTNYALSDPRQQLPALKAEGPEAFAGIYAVRLHEAGLIDSRSLLWCPSLDRPNWLGQSIPTVTQLAASSSPQLAALQRDSGGSYGFSLGVMDGKVYRPAKYQGRSSFAILGDVPMKDQQSDSEGLSGGNYGHEAKGVNLLFEDGRVQFMRREDAVLTKDHPFLNHRGQIAAGINLNDATLAPSWQPPFLDARQQ</sequence>
<accession>A0A517MF21</accession>
<keyword evidence="3" id="KW-1185">Reference proteome</keyword>
<feature type="region of interest" description="Disordered" evidence="1">
    <location>
        <begin position="64"/>
        <end position="101"/>
    </location>
</feature>
<proteinExistence type="predicted"/>
<dbReference type="AlphaFoldDB" id="A0A517MF21"/>
<dbReference type="KEGG" id="rml:FF011L_22510"/>
<evidence type="ECO:0000313" key="3">
    <source>
        <dbReference type="Proteomes" id="UP000320672"/>
    </source>
</evidence>
<dbReference type="EMBL" id="CP036262">
    <property type="protein sequence ID" value="QDS93481.1"/>
    <property type="molecule type" value="Genomic_DNA"/>
</dbReference>
<evidence type="ECO:0000313" key="2">
    <source>
        <dbReference type="EMBL" id="QDS93481.1"/>
    </source>
</evidence>
<evidence type="ECO:0000256" key="1">
    <source>
        <dbReference type="SAM" id="MobiDB-lite"/>
    </source>
</evidence>
<name>A0A517MF21_9BACT</name>